<dbReference type="Gene3D" id="3.30.70.100">
    <property type="match status" value="1"/>
</dbReference>
<feature type="coiled-coil region" evidence="7">
    <location>
        <begin position="264"/>
        <end position="295"/>
    </location>
</feature>
<dbReference type="Proteomes" id="UP001306950">
    <property type="component" value="Unassembled WGS sequence"/>
</dbReference>
<dbReference type="SUPFAM" id="SSF50182">
    <property type="entry name" value="Sm-like ribonucleoproteins"/>
    <property type="match status" value="1"/>
</dbReference>
<dbReference type="Pfam" id="PF00924">
    <property type="entry name" value="MS_channel_2nd"/>
    <property type="match status" value="1"/>
</dbReference>
<comment type="similarity">
    <text evidence="2">Belongs to the MscS (TC 1.A.23) family.</text>
</comment>
<dbReference type="InterPro" id="IPR049142">
    <property type="entry name" value="MS_channel_1st"/>
</dbReference>
<dbReference type="InterPro" id="IPR010920">
    <property type="entry name" value="LSM_dom_sf"/>
</dbReference>
<evidence type="ECO:0000259" key="9">
    <source>
        <dbReference type="Pfam" id="PF00924"/>
    </source>
</evidence>
<feature type="domain" description="Mechanosensitive ion channel MscS" evidence="9">
    <location>
        <begin position="133"/>
        <end position="196"/>
    </location>
</feature>
<feature type="transmembrane region" description="Helical" evidence="8">
    <location>
        <begin position="37"/>
        <end position="59"/>
    </location>
</feature>
<evidence type="ECO:0000259" key="10">
    <source>
        <dbReference type="Pfam" id="PF21088"/>
    </source>
</evidence>
<evidence type="ECO:0000256" key="3">
    <source>
        <dbReference type="ARBA" id="ARBA00022475"/>
    </source>
</evidence>
<sequence length="296" mass="32965">MNGWLKEGATEEVIEAAVTWKDRVWDWFTDTAMWQNVMFSGLRIIVIFLLTRLFVKIIYRVIDRSLERREKGRLQVNPRRFVTVGELLKNVTSITSNFIMVMLILGELGVQLGPLIAGAGVVGLAIGFGAQSMVKDVITGFFIILEDQFAVGDVIQTGSLKGTVEMIGLRSTRLVSWTGEVHIIPNGMITNVTNYSLGNALAVVDLPFSNTRKLEETLEMLKKAMLQLKESRELAAVPSIMGVQSLTASEYVIRIAVECPPGVRSEVEREIQMYAKEALEEEEELRLATEAAKQEG</sequence>
<dbReference type="PANTHER" id="PTHR30460:SF0">
    <property type="entry name" value="MODERATE CONDUCTANCE MECHANOSENSITIVE CHANNEL YBIO"/>
    <property type="match status" value="1"/>
</dbReference>
<gene>
    <name evidence="11" type="ORF">V3851_25915</name>
</gene>
<dbReference type="SUPFAM" id="SSF82861">
    <property type="entry name" value="Mechanosensitive channel protein MscS (YggB), transmembrane region"/>
    <property type="match status" value="1"/>
</dbReference>
<dbReference type="InterPro" id="IPR011014">
    <property type="entry name" value="MscS_channel_TM-2"/>
</dbReference>
<evidence type="ECO:0000256" key="8">
    <source>
        <dbReference type="SAM" id="Phobius"/>
    </source>
</evidence>
<dbReference type="InterPro" id="IPR006685">
    <property type="entry name" value="MscS_channel_2nd"/>
</dbReference>
<feature type="domain" description="Mechanosensitive ion channel transmembrane helices 2/3" evidence="10">
    <location>
        <begin position="91"/>
        <end position="131"/>
    </location>
</feature>
<evidence type="ECO:0000256" key="4">
    <source>
        <dbReference type="ARBA" id="ARBA00022692"/>
    </source>
</evidence>
<dbReference type="Pfam" id="PF21088">
    <property type="entry name" value="MS_channel_1st"/>
    <property type="match status" value="1"/>
</dbReference>
<dbReference type="InterPro" id="IPR045276">
    <property type="entry name" value="YbiO_bact"/>
</dbReference>
<dbReference type="Gene3D" id="1.10.287.1260">
    <property type="match status" value="1"/>
</dbReference>
<evidence type="ECO:0000313" key="12">
    <source>
        <dbReference type="Proteomes" id="UP001306950"/>
    </source>
</evidence>
<reference evidence="11 12" key="1">
    <citation type="submission" date="2024-02" db="EMBL/GenBank/DDBJ databases">
        <title>A nitrogen-fixing paenibacillus bacterium.</title>
        <authorList>
            <person name="Zhang W.L."/>
            <person name="Chen S.F."/>
        </authorList>
    </citation>
    <scope>NUCLEOTIDE SEQUENCE [LARGE SCALE GENOMIC DNA]</scope>
    <source>
        <strain evidence="11 12">M1</strain>
    </source>
</reference>
<keyword evidence="12" id="KW-1185">Reference proteome</keyword>
<evidence type="ECO:0000256" key="5">
    <source>
        <dbReference type="ARBA" id="ARBA00022989"/>
    </source>
</evidence>
<keyword evidence="7" id="KW-0175">Coiled coil</keyword>
<keyword evidence="4 8" id="KW-0812">Transmembrane</keyword>
<organism evidence="11 12">
    <name type="scientific">Paenibacillus haidiansis</name>
    <dbReference type="NCBI Taxonomy" id="1574488"/>
    <lineage>
        <taxon>Bacteria</taxon>
        <taxon>Bacillati</taxon>
        <taxon>Bacillota</taxon>
        <taxon>Bacilli</taxon>
        <taxon>Bacillales</taxon>
        <taxon>Paenibacillaceae</taxon>
        <taxon>Paenibacillus</taxon>
    </lineage>
</organism>
<comment type="caution">
    <text evidence="11">The sequence shown here is derived from an EMBL/GenBank/DDBJ whole genome shotgun (WGS) entry which is preliminary data.</text>
</comment>
<accession>A0ABU7VZK9</accession>
<evidence type="ECO:0000256" key="6">
    <source>
        <dbReference type="ARBA" id="ARBA00023136"/>
    </source>
</evidence>
<dbReference type="InterPro" id="IPR023408">
    <property type="entry name" value="MscS_beta-dom_sf"/>
</dbReference>
<evidence type="ECO:0000256" key="2">
    <source>
        <dbReference type="ARBA" id="ARBA00008017"/>
    </source>
</evidence>
<evidence type="ECO:0000256" key="1">
    <source>
        <dbReference type="ARBA" id="ARBA00004651"/>
    </source>
</evidence>
<keyword evidence="6 8" id="KW-0472">Membrane</keyword>
<proteinExistence type="inferred from homology"/>
<keyword evidence="5 8" id="KW-1133">Transmembrane helix</keyword>
<evidence type="ECO:0000256" key="7">
    <source>
        <dbReference type="SAM" id="Coils"/>
    </source>
</evidence>
<dbReference type="PANTHER" id="PTHR30460">
    <property type="entry name" value="MODERATE CONDUCTANCE MECHANOSENSITIVE CHANNEL YBIO"/>
    <property type="match status" value="1"/>
</dbReference>
<feature type="transmembrane region" description="Helical" evidence="8">
    <location>
        <begin position="112"/>
        <end position="130"/>
    </location>
</feature>
<name>A0ABU7VZK9_9BACL</name>
<feature type="transmembrane region" description="Helical" evidence="8">
    <location>
        <begin position="87"/>
        <end position="106"/>
    </location>
</feature>
<dbReference type="EMBL" id="JAZHPZ010000025">
    <property type="protein sequence ID" value="MEF2969214.1"/>
    <property type="molecule type" value="Genomic_DNA"/>
</dbReference>
<dbReference type="RefSeq" id="WP_331849313.1">
    <property type="nucleotide sequence ID" value="NZ_JAZHPZ010000025.1"/>
</dbReference>
<protein>
    <submittedName>
        <fullName evidence="11">Mechanosensitive ion channel family protein</fullName>
    </submittedName>
</protein>
<keyword evidence="3" id="KW-1003">Cell membrane</keyword>
<evidence type="ECO:0000313" key="11">
    <source>
        <dbReference type="EMBL" id="MEF2969214.1"/>
    </source>
</evidence>
<comment type="subcellular location">
    <subcellularLocation>
        <location evidence="1">Cell membrane</location>
        <topology evidence="1">Multi-pass membrane protein</topology>
    </subcellularLocation>
</comment>
<dbReference type="Gene3D" id="2.30.30.60">
    <property type="match status" value="1"/>
</dbReference>